<dbReference type="RefSeq" id="WP_003716053.1">
    <property type="nucleotide sequence ID" value="NZ_AZGE01000007.1"/>
</dbReference>
<dbReference type="EMBL" id="AZGE01000007">
    <property type="protein sequence ID" value="KRM15848.1"/>
    <property type="molecule type" value="Genomic_DNA"/>
</dbReference>
<dbReference type="AlphaFoldDB" id="A0A0R1WD19"/>
<evidence type="ECO:0000256" key="1">
    <source>
        <dbReference type="SAM" id="Phobius"/>
    </source>
</evidence>
<accession>A0A0R1WD19</accession>
<organism evidence="2 3">
    <name type="scientific">Limosilactobacillus oris DSM 4864</name>
    <dbReference type="NCBI Taxonomy" id="1423779"/>
    <lineage>
        <taxon>Bacteria</taxon>
        <taxon>Bacillati</taxon>
        <taxon>Bacillota</taxon>
        <taxon>Bacilli</taxon>
        <taxon>Lactobacillales</taxon>
        <taxon>Lactobacillaceae</taxon>
        <taxon>Limosilactobacillus</taxon>
    </lineage>
</organism>
<proteinExistence type="predicted"/>
<keyword evidence="1" id="KW-0472">Membrane</keyword>
<reference evidence="2 3" key="1">
    <citation type="journal article" date="2015" name="Genome Announc.">
        <title>Expanding the biotechnology potential of lactobacilli through comparative genomics of 213 strains and associated genera.</title>
        <authorList>
            <person name="Sun Z."/>
            <person name="Harris H.M."/>
            <person name="McCann A."/>
            <person name="Guo C."/>
            <person name="Argimon S."/>
            <person name="Zhang W."/>
            <person name="Yang X."/>
            <person name="Jeffery I.B."/>
            <person name="Cooney J.C."/>
            <person name="Kagawa T.F."/>
            <person name="Liu W."/>
            <person name="Song Y."/>
            <person name="Salvetti E."/>
            <person name="Wrobel A."/>
            <person name="Rasinkangas P."/>
            <person name="Parkhill J."/>
            <person name="Rea M.C."/>
            <person name="O'Sullivan O."/>
            <person name="Ritari J."/>
            <person name="Douillard F.P."/>
            <person name="Paul Ross R."/>
            <person name="Yang R."/>
            <person name="Briner A.E."/>
            <person name="Felis G.E."/>
            <person name="de Vos W.M."/>
            <person name="Barrangou R."/>
            <person name="Klaenhammer T.R."/>
            <person name="Caufield P.W."/>
            <person name="Cui Y."/>
            <person name="Zhang H."/>
            <person name="O'Toole P.W."/>
        </authorList>
    </citation>
    <scope>NUCLEOTIDE SEQUENCE [LARGE SCALE GENOMIC DNA]</scope>
    <source>
        <strain evidence="2 3">DSM 4864</strain>
    </source>
</reference>
<evidence type="ECO:0000313" key="3">
    <source>
        <dbReference type="Proteomes" id="UP000050973"/>
    </source>
</evidence>
<keyword evidence="1" id="KW-0812">Transmembrane</keyword>
<feature type="transmembrane region" description="Helical" evidence="1">
    <location>
        <begin position="6"/>
        <end position="22"/>
    </location>
</feature>
<dbReference type="Proteomes" id="UP000050973">
    <property type="component" value="Unassembled WGS sequence"/>
</dbReference>
<evidence type="ECO:0000313" key="2">
    <source>
        <dbReference type="EMBL" id="KRM15848.1"/>
    </source>
</evidence>
<protein>
    <recommendedName>
        <fullName evidence="4">DUF4181 domain-containing protein</fullName>
    </recommendedName>
</protein>
<name>A0A0R1WD19_9LACO</name>
<sequence>MIKPIAEVMVVILIIATIGGNHSKKEKHVADWLGIARIAYFILLTLSVIKLITNYPVVLIPNILWLLYLIIVYIYLENTFRLKRETFGNPLRTTGVTIALVIAMIVIIVFF</sequence>
<evidence type="ECO:0008006" key="4">
    <source>
        <dbReference type="Google" id="ProtNLM"/>
    </source>
</evidence>
<gene>
    <name evidence="2" type="ORF">FC49_GL001765</name>
</gene>
<feature type="transmembrane region" description="Helical" evidence="1">
    <location>
        <begin position="88"/>
        <end position="110"/>
    </location>
</feature>
<comment type="caution">
    <text evidence="2">The sequence shown here is derived from an EMBL/GenBank/DDBJ whole genome shotgun (WGS) entry which is preliminary data.</text>
</comment>
<keyword evidence="1" id="KW-1133">Transmembrane helix</keyword>
<feature type="transmembrane region" description="Helical" evidence="1">
    <location>
        <begin position="58"/>
        <end position="76"/>
    </location>
</feature>
<dbReference type="PATRIC" id="fig|1423779.3.peg.1829"/>
<feature type="transmembrane region" description="Helical" evidence="1">
    <location>
        <begin position="34"/>
        <end position="52"/>
    </location>
</feature>